<dbReference type="Proteomes" id="UP000652681">
    <property type="component" value="Unassembled WGS sequence"/>
</dbReference>
<evidence type="ECO:0000313" key="9">
    <source>
        <dbReference type="Proteomes" id="UP000652681"/>
    </source>
</evidence>
<dbReference type="UniPathway" id="UPA00286"/>
<dbReference type="Pfam" id="PF16822">
    <property type="entry name" value="ALGX"/>
    <property type="match status" value="1"/>
</dbReference>
<dbReference type="GO" id="GO:0042121">
    <property type="term" value="P:alginic acid biosynthetic process"/>
    <property type="evidence" value="ECO:0007669"/>
    <property type="project" value="UniProtKB-UniPathway"/>
</dbReference>
<keyword evidence="4" id="KW-0732">Signal</keyword>
<evidence type="ECO:0000313" key="8">
    <source>
        <dbReference type="EMBL" id="MBC9811601.1"/>
    </source>
</evidence>
<dbReference type="SUPFAM" id="SSF52266">
    <property type="entry name" value="SGNH hydrolase"/>
    <property type="match status" value="1"/>
</dbReference>
<sequence>MKKYTGHIKNGLFLVVLVLLFLPMLQSKFRIVNIQPLKGAVQATADPYISGSNWLSGEYQRLQEQYVKDSFGLREPFVRLYNQLNFSMYNQTNAEGIVIGKEGYLYEEGYIRAYLGLDFVGEDSIRKKVEQLKVIADSLEKEGIEVVVLLAPGKGSFYPEYFPESYNGIKKGKTNFEVYKKYLTSEGINVFDAHTWFAEMKHGVHQQNKLYSKTGIHWSKYGEYLVADSLLAYLTQVTGRPFPGIELDHIEYTSKLRDTDNDIWQGMNLIRPLEDFKMAYPVFHRTEEEHNRTRVVTISDSYFWGLYWMGLPKDYFADGEFWYYMEQRYPQSFTTSALVDKANLAREIEKNNVVLLICTESNLPRFGFGLIESFFK</sequence>
<proteinExistence type="predicted"/>
<keyword evidence="3" id="KW-0808">Transferase</keyword>
<evidence type="ECO:0000256" key="2">
    <source>
        <dbReference type="ARBA" id="ARBA00005182"/>
    </source>
</evidence>
<keyword evidence="5" id="KW-0574">Periplasm</keyword>
<protein>
    <recommendedName>
        <fullName evidence="7">AlgX/AlgJ SGNH hydrolase-like domain-containing protein</fullName>
    </recommendedName>
</protein>
<evidence type="ECO:0000259" key="7">
    <source>
        <dbReference type="Pfam" id="PF16822"/>
    </source>
</evidence>
<accession>A0A8J6PHC5</accession>
<dbReference type="AlphaFoldDB" id="A0A8J6PHC5"/>
<comment type="caution">
    <text evidence="8">The sequence shown here is derived from an EMBL/GenBank/DDBJ whole genome shotgun (WGS) entry which is preliminary data.</text>
</comment>
<dbReference type="EMBL" id="JACVEL010000002">
    <property type="protein sequence ID" value="MBC9811601.1"/>
    <property type="molecule type" value="Genomic_DNA"/>
</dbReference>
<evidence type="ECO:0000256" key="4">
    <source>
        <dbReference type="ARBA" id="ARBA00022729"/>
    </source>
</evidence>
<name>A0A8J6PHC5_9FLAO</name>
<feature type="domain" description="AlgX/AlgJ SGNH hydrolase-like" evidence="7">
    <location>
        <begin position="97"/>
        <end position="236"/>
    </location>
</feature>
<reference evidence="8" key="1">
    <citation type="submission" date="2020-09" db="EMBL/GenBank/DDBJ databases">
        <title>Taishania pollutisoli gen. nov., sp. nov., Isolated from Tetrabromobisphenol A-Contaminated Soil.</title>
        <authorList>
            <person name="Chen Q."/>
        </authorList>
    </citation>
    <scope>NUCLEOTIDE SEQUENCE</scope>
    <source>
        <strain evidence="8">CZZ-1</strain>
    </source>
</reference>
<keyword evidence="6" id="KW-0016">Alginate biosynthesis</keyword>
<evidence type="ECO:0000256" key="3">
    <source>
        <dbReference type="ARBA" id="ARBA00022679"/>
    </source>
</evidence>
<keyword evidence="9" id="KW-1185">Reference proteome</keyword>
<organism evidence="8 9">
    <name type="scientific">Taishania pollutisoli</name>
    <dbReference type="NCBI Taxonomy" id="2766479"/>
    <lineage>
        <taxon>Bacteria</taxon>
        <taxon>Pseudomonadati</taxon>
        <taxon>Bacteroidota</taxon>
        <taxon>Flavobacteriia</taxon>
        <taxon>Flavobacteriales</taxon>
        <taxon>Crocinitomicaceae</taxon>
        <taxon>Taishania</taxon>
    </lineage>
</organism>
<dbReference type="RefSeq" id="WP_216713562.1">
    <property type="nucleotide sequence ID" value="NZ_JACVEL010000002.1"/>
</dbReference>
<comment type="subcellular location">
    <subcellularLocation>
        <location evidence="1">Periplasm</location>
    </subcellularLocation>
</comment>
<gene>
    <name evidence="8" type="ORF">H9Y05_03850</name>
</gene>
<evidence type="ECO:0000256" key="6">
    <source>
        <dbReference type="ARBA" id="ARBA00022841"/>
    </source>
</evidence>
<dbReference type="InterPro" id="IPR031811">
    <property type="entry name" value="ALGX/ALGJ_SGNH-like"/>
</dbReference>
<evidence type="ECO:0000256" key="5">
    <source>
        <dbReference type="ARBA" id="ARBA00022764"/>
    </source>
</evidence>
<evidence type="ECO:0000256" key="1">
    <source>
        <dbReference type="ARBA" id="ARBA00004418"/>
    </source>
</evidence>
<comment type="pathway">
    <text evidence="2">Glycan biosynthesis; alginate biosynthesis.</text>
</comment>
<dbReference type="GO" id="GO:0016740">
    <property type="term" value="F:transferase activity"/>
    <property type="evidence" value="ECO:0007669"/>
    <property type="project" value="UniProtKB-KW"/>
</dbReference>
<dbReference type="GO" id="GO:0042597">
    <property type="term" value="C:periplasmic space"/>
    <property type="evidence" value="ECO:0007669"/>
    <property type="project" value="UniProtKB-SubCell"/>
</dbReference>